<accession>A0AA35THP1</accession>
<dbReference type="InterPro" id="IPR036549">
    <property type="entry name" value="CX6/COA6-like_sf"/>
</dbReference>
<evidence type="ECO:0000256" key="1">
    <source>
        <dbReference type="ARBA" id="ARBA00004173"/>
    </source>
</evidence>
<organism evidence="4 5">
    <name type="scientific">Geodia barretti</name>
    <name type="common">Barrett's horny sponge</name>
    <dbReference type="NCBI Taxonomy" id="519541"/>
    <lineage>
        <taxon>Eukaryota</taxon>
        <taxon>Metazoa</taxon>
        <taxon>Porifera</taxon>
        <taxon>Demospongiae</taxon>
        <taxon>Heteroscleromorpha</taxon>
        <taxon>Tetractinellida</taxon>
        <taxon>Astrophorina</taxon>
        <taxon>Geodiidae</taxon>
        <taxon>Geodia</taxon>
    </lineage>
</organism>
<keyword evidence="2" id="KW-0496">Mitochondrion</keyword>
<dbReference type="PROSITE" id="PS51808">
    <property type="entry name" value="CHCH"/>
    <property type="match status" value="1"/>
</dbReference>
<dbReference type="InterPro" id="IPR048280">
    <property type="entry name" value="COX6B-like"/>
</dbReference>
<dbReference type="PANTHER" id="PTHR46690:SF1">
    <property type="entry name" value="CYTOCHROME C OXIDASE ASSEMBLY FACTOR 6 HOMOLOG"/>
    <property type="match status" value="1"/>
</dbReference>
<evidence type="ECO:0000256" key="2">
    <source>
        <dbReference type="ARBA" id="ARBA00023128"/>
    </source>
</evidence>
<comment type="caution">
    <text evidence="4">The sequence shown here is derived from an EMBL/GenBank/DDBJ whole genome shotgun (WGS) entry which is preliminary data.</text>
</comment>
<dbReference type="AlphaFoldDB" id="A0AA35THP1"/>
<dbReference type="GO" id="GO:0042775">
    <property type="term" value="P:mitochondrial ATP synthesis coupled electron transport"/>
    <property type="evidence" value="ECO:0007669"/>
    <property type="project" value="TreeGrafter"/>
</dbReference>
<proteinExistence type="predicted"/>
<keyword evidence="3" id="KW-1015">Disulfide bond</keyword>
<name>A0AA35THP1_GEOBA</name>
<dbReference type="PANTHER" id="PTHR46690">
    <property type="entry name" value="CYTOCHROME C OXIDASE ASSEMBLY FACTOR 6 HOMOLOG"/>
    <property type="match status" value="1"/>
</dbReference>
<dbReference type="InterPro" id="IPR042289">
    <property type="entry name" value="COA6"/>
</dbReference>
<dbReference type="Pfam" id="PF02297">
    <property type="entry name" value="COX6B"/>
    <property type="match status" value="1"/>
</dbReference>
<dbReference type="EMBL" id="CASHTH010003713">
    <property type="protein sequence ID" value="CAI8048208.1"/>
    <property type="molecule type" value="Genomic_DNA"/>
</dbReference>
<gene>
    <name evidence="4" type="ORF">GBAR_LOCUS26617</name>
</gene>
<comment type="subcellular location">
    <subcellularLocation>
        <location evidence="1">Mitochondrion</location>
    </subcellularLocation>
</comment>
<keyword evidence="5" id="KW-1185">Reference proteome</keyword>
<dbReference type="SUPFAM" id="SSF47694">
    <property type="entry name" value="Cytochrome c oxidase subunit h"/>
    <property type="match status" value="1"/>
</dbReference>
<dbReference type="Gene3D" id="1.10.10.140">
    <property type="entry name" value="Cytochrome c oxidase, subunit VIb"/>
    <property type="match status" value="1"/>
</dbReference>
<dbReference type="EMBL" id="CASHTH010003713">
    <property type="protein sequence ID" value="CAI8048207.1"/>
    <property type="molecule type" value="Genomic_DNA"/>
</dbReference>
<evidence type="ECO:0000313" key="5">
    <source>
        <dbReference type="Proteomes" id="UP001174909"/>
    </source>
</evidence>
<dbReference type="Proteomes" id="UP001174909">
    <property type="component" value="Unassembled WGS sequence"/>
</dbReference>
<evidence type="ECO:0000313" key="4">
    <source>
        <dbReference type="EMBL" id="CAI8048208.1"/>
    </source>
</evidence>
<protein>
    <submittedName>
        <fullName evidence="4">Cytochrome c oxidase assembly factor 6 homolog</fullName>
    </submittedName>
</protein>
<evidence type="ECO:0000256" key="3">
    <source>
        <dbReference type="ARBA" id="ARBA00023157"/>
    </source>
</evidence>
<dbReference type="GO" id="GO:0008535">
    <property type="term" value="P:respiratory chain complex IV assembly"/>
    <property type="evidence" value="ECO:0007669"/>
    <property type="project" value="InterPro"/>
</dbReference>
<sequence length="86" mass="9932">MDSAAAEAPNASQRGDCYVARDAFYSCMLKNSEKVEACKREGKEFHSKCLPSWVKHFDKRRVYENYKKKLEEAGYQPLSGNFEKTE</sequence>
<reference evidence="4" key="1">
    <citation type="submission" date="2023-03" db="EMBL/GenBank/DDBJ databases">
        <authorList>
            <person name="Steffen K."/>
            <person name="Cardenas P."/>
        </authorList>
    </citation>
    <scope>NUCLEOTIDE SEQUENCE</scope>
</reference>
<dbReference type="GO" id="GO:0005739">
    <property type="term" value="C:mitochondrion"/>
    <property type="evidence" value="ECO:0007669"/>
    <property type="project" value="UniProtKB-SubCell"/>
</dbReference>